<dbReference type="GO" id="GO:0034476">
    <property type="term" value="P:U5 snRNA 3'-end processing"/>
    <property type="evidence" value="ECO:0007669"/>
    <property type="project" value="TreeGrafter"/>
</dbReference>
<dbReference type="InterPro" id="IPR050590">
    <property type="entry name" value="Exosome_comp_Rrp42_subfam"/>
</dbReference>
<dbReference type="InterPro" id="IPR001247">
    <property type="entry name" value="ExoRNase_PH_dom1"/>
</dbReference>
<gene>
    <name evidence="13" type="ORF">EPUL_005434</name>
</gene>
<comment type="caution">
    <text evidence="13">The sequence shown here is derived from an EMBL/GenBank/DDBJ whole genome shotgun (WGS) entry which is preliminary data.</text>
</comment>
<keyword evidence="4" id="KW-0963">Cytoplasm</keyword>
<accession>A0A2S4PPU4</accession>
<dbReference type="GO" id="GO:0000177">
    <property type="term" value="C:cytoplasmic exosome (RNase complex)"/>
    <property type="evidence" value="ECO:0007669"/>
    <property type="project" value="TreeGrafter"/>
</dbReference>
<feature type="domain" description="Exoribonuclease phosphorolytic" evidence="12">
    <location>
        <begin position="298"/>
        <end position="355"/>
    </location>
</feature>
<dbReference type="GO" id="GO:0000176">
    <property type="term" value="C:nuclear exosome (RNase complex)"/>
    <property type="evidence" value="ECO:0007669"/>
    <property type="project" value="UniProtKB-ARBA"/>
</dbReference>
<evidence type="ECO:0000256" key="6">
    <source>
        <dbReference type="ARBA" id="ARBA00022835"/>
    </source>
</evidence>
<evidence type="ECO:0000256" key="10">
    <source>
        <dbReference type="SAM" id="MobiDB-lite"/>
    </source>
</evidence>
<evidence type="ECO:0000313" key="14">
    <source>
        <dbReference type="Proteomes" id="UP000237438"/>
    </source>
</evidence>
<dbReference type="SUPFAM" id="SSF54211">
    <property type="entry name" value="Ribosomal protein S5 domain 2-like"/>
    <property type="match status" value="1"/>
</dbReference>
<feature type="region of interest" description="Disordered" evidence="10">
    <location>
        <begin position="32"/>
        <end position="65"/>
    </location>
</feature>
<evidence type="ECO:0000256" key="8">
    <source>
        <dbReference type="ARBA" id="ARBA00023242"/>
    </source>
</evidence>
<feature type="compositionally biased region" description="Polar residues" evidence="10">
    <location>
        <begin position="37"/>
        <end position="47"/>
    </location>
</feature>
<dbReference type="PANTHER" id="PTHR11097">
    <property type="entry name" value="EXOSOME COMPLEX EXONUCLEASE RIBOSOMAL RNA PROCESSING PROTEIN"/>
    <property type="match status" value="1"/>
</dbReference>
<comment type="subcellular location">
    <subcellularLocation>
        <location evidence="1">Cytoplasm</location>
    </subcellularLocation>
    <subcellularLocation>
        <location evidence="2">Nucleus</location>
        <location evidence="2">Nucleolus</location>
    </subcellularLocation>
</comment>
<protein>
    <recommendedName>
        <fullName evidence="9">Ribosomal RNA-processing protein 43</fullName>
    </recommendedName>
</protein>
<dbReference type="GO" id="GO:0034473">
    <property type="term" value="P:U1 snRNA 3'-end processing"/>
    <property type="evidence" value="ECO:0007669"/>
    <property type="project" value="TreeGrafter"/>
</dbReference>
<dbReference type="GO" id="GO:0034475">
    <property type="term" value="P:U4 snRNA 3'-end processing"/>
    <property type="evidence" value="ECO:0007669"/>
    <property type="project" value="TreeGrafter"/>
</dbReference>
<dbReference type="EMBL" id="PEDP01001199">
    <property type="protein sequence ID" value="POS84061.1"/>
    <property type="molecule type" value="Genomic_DNA"/>
</dbReference>
<dbReference type="GO" id="GO:0035925">
    <property type="term" value="F:mRNA 3'-UTR AU-rich region binding"/>
    <property type="evidence" value="ECO:0007669"/>
    <property type="project" value="TreeGrafter"/>
</dbReference>
<dbReference type="GO" id="GO:0005730">
    <property type="term" value="C:nucleolus"/>
    <property type="evidence" value="ECO:0007669"/>
    <property type="project" value="UniProtKB-SubCell"/>
</dbReference>
<proteinExistence type="inferred from homology"/>
<dbReference type="GO" id="GO:0071028">
    <property type="term" value="P:nuclear mRNA surveillance"/>
    <property type="evidence" value="ECO:0007669"/>
    <property type="project" value="TreeGrafter"/>
</dbReference>
<evidence type="ECO:0000313" key="13">
    <source>
        <dbReference type="EMBL" id="POS84061.1"/>
    </source>
</evidence>
<dbReference type="GO" id="GO:0000467">
    <property type="term" value="P:exonucleolytic trimming to generate mature 3'-end of 5.8S rRNA from tricistronic rRNA transcript (SSU-rRNA, 5.8S rRNA, LSU-rRNA)"/>
    <property type="evidence" value="ECO:0007669"/>
    <property type="project" value="TreeGrafter"/>
</dbReference>
<dbReference type="InterPro" id="IPR036345">
    <property type="entry name" value="ExoRNase_PH_dom2_sf"/>
</dbReference>
<comment type="similarity">
    <text evidence="3">Belongs to the RNase PH family.</text>
</comment>
<dbReference type="GO" id="GO:0071038">
    <property type="term" value="P:TRAMP-dependent tRNA surveillance pathway"/>
    <property type="evidence" value="ECO:0007669"/>
    <property type="project" value="TreeGrafter"/>
</dbReference>
<dbReference type="AlphaFoldDB" id="A0A2S4PPU4"/>
<organism evidence="13 14">
    <name type="scientific">Erysiphe pulchra</name>
    <dbReference type="NCBI Taxonomy" id="225359"/>
    <lineage>
        <taxon>Eukaryota</taxon>
        <taxon>Fungi</taxon>
        <taxon>Dikarya</taxon>
        <taxon>Ascomycota</taxon>
        <taxon>Pezizomycotina</taxon>
        <taxon>Leotiomycetes</taxon>
        <taxon>Erysiphales</taxon>
        <taxon>Erysiphaceae</taxon>
        <taxon>Erysiphe</taxon>
    </lineage>
</organism>
<evidence type="ECO:0000256" key="2">
    <source>
        <dbReference type="ARBA" id="ARBA00004604"/>
    </source>
</evidence>
<keyword evidence="14" id="KW-1185">Reference proteome</keyword>
<dbReference type="Pfam" id="PF03725">
    <property type="entry name" value="RNase_PH_C"/>
    <property type="match status" value="1"/>
</dbReference>
<dbReference type="InterPro" id="IPR015847">
    <property type="entry name" value="ExoRNase_PH_dom2"/>
</dbReference>
<evidence type="ECO:0000256" key="4">
    <source>
        <dbReference type="ARBA" id="ARBA00022490"/>
    </source>
</evidence>
<dbReference type="SUPFAM" id="SSF55666">
    <property type="entry name" value="Ribonuclease PH domain 2-like"/>
    <property type="match status" value="1"/>
</dbReference>
<keyword evidence="6" id="KW-0271">Exosome</keyword>
<dbReference type="Gene3D" id="3.30.230.70">
    <property type="entry name" value="GHMP Kinase, N-terminal domain"/>
    <property type="match status" value="1"/>
</dbReference>
<dbReference type="STRING" id="225359.A0A2S4PPU4"/>
<dbReference type="InterPro" id="IPR020568">
    <property type="entry name" value="Ribosomal_Su5_D2-typ_SF"/>
</dbReference>
<evidence type="ECO:0000259" key="12">
    <source>
        <dbReference type="Pfam" id="PF03725"/>
    </source>
</evidence>
<keyword evidence="7" id="KW-0694">RNA-binding</keyword>
<dbReference type="Proteomes" id="UP000237438">
    <property type="component" value="Unassembled WGS sequence"/>
</dbReference>
<keyword evidence="8" id="KW-0539">Nucleus</keyword>
<sequence length="366" mass="40136">MNNSLGSTESTKSLLFTAETFAKLSPHPYLLAHLQPPASSKSSTPSRANGRAPSQFRPPHINNGSLTHAEGSAVVRIGDTTVVCGVRGEILLASNVANGILRDDKSSPTTVTGSSSKPFRSRYSEMAKELDLLVPNIELATGCSPNFLPGVPPTTLAQSLSTRVYALLHSSCLIDIKDLIIWYQPPDLRNPDEQMHENDGADVNEEPKEIKGFWTLYIDILFISLDGNPFDAAWAGVLSALRDTRLPKAYWDPDQEMILCHNELSESKKLHLNGFPIATTALIFRVKEKSHNKSQDKDHWILVDPDAFEESLCDETVTVVIDLSTNDCNILSISKIGGTIAGPKQIDQIVSCAKNRWVELQKAFSS</sequence>
<dbReference type="PANTHER" id="PTHR11097:SF9">
    <property type="entry name" value="EXOSOME COMPLEX COMPONENT RRP43"/>
    <property type="match status" value="1"/>
</dbReference>
<evidence type="ECO:0000259" key="11">
    <source>
        <dbReference type="Pfam" id="PF01138"/>
    </source>
</evidence>
<dbReference type="InterPro" id="IPR027408">
    <property type="entry name" value="PNPase/RNase_PH_dom_sf"/>
</dbReference>
<feature type="domain" description="Exoribonuclease phosphorolytic" evidence="11">
    <location>
        <begin position="55"/>
        <end position="247"/>
    </location>
</feature>
<name>A0A2S4PPU4_9PEZI</name>
<dbReference type="GO" id="GO:0016075">
    <property type="term" value="P:rRNA catabolic process"/>
    <property type="evidence" value="ECO:0007669"/>
    <property type="project" value="TreeGrafter"/>
</dbReference>
<dbReference type="GO" id="GO:0071035">
    <property type="term" value="P:nuclear polyadenylation-dependent rRNA catabolic process"/>
    <property type="evidence" value="ECO:0007669"/>
    <property type="project" value="TreeGrafter"/>
</dbReference>
<dbReference type="Pfam" id="PF01138">
    <property type="entry name" value="RNase_PH"/>
    <property type="match status" value="1"/>
</dbReference>
<evidence type="ECO:0000256" key="5">
    <source>
        <dbReference type="ARBA" id="ARBA00022552"/>
    </source>
</evidence>
<reference evidence="13 14" key="1">
    <citation type="submission" date="2017-10" db="EMBL/GenBank/DDBJ databases">
        <title>Development of genomic resources for the powdery mildew, Erysiphe pulchra.</title>
        <authorList>
            <person name="Wadl P.A."/>
            <person name="Mack B.M."/>
            <person name="Moore G."/>
            <person name="Beltz S.B."/>
        </authorList>
    </citation>
    <scope>NUCLEOTIDE SEQUENCE [LARGE SCALE GENOMIC DNA]</scope>
    <source>
        <strain evidence="13">Cflorida</strain>
    </source>
</reference>
<keyword evidence="5" id="KW-0698">rRNA processing</keyword>
<evidence type="ECO:0000256" key="9">
    <source>
        <dbReference type="ARBA" id="ARBA00030617"/>
    </source>
</evidence>
<evidence type="ECO:0000256" key="1">
    <source>
        <dbReference type="ARBA" id="ARBA00004496"/>
    </source>
</evidence>
<evidence type="ECO:0000256" key="3">
    <source>
        <dbReference type="ARBA" id="ARBA00006678"/>
    </source>
</evidence>
<evidence type="ECO:0000256" key="7">
    <source>
        <dbReference type="ARBA" id="ARBA00022884"/>
    </source>
</evidence>
<dbReference type="OrthoDB" id="45882at2759"/>